<evidence type="ECO:0000313" key="9">
    <source>
        <dbReference type="EMBL" id="KXP10156.1"/>
    </source>
</evidence>
<sequence>MIVPDVNLLVYAVIDGYPQHERTRRWWDAALNGDEPVGLCDVAIFGFVRIVTNPRILENPMTVDATADVVGEWFDRPMVSRIVPGADHVRTALRLLRTAEAAGNLTPDAQIAALAIEKRATVHSNDRDFLRFPDVRVVNPLQ</sequence>
<dbReference type="InterPro" id="IPR002716">
    <property type="entry name" value="PIN_dom"/>
</dbReference>
<dbReference type="GO" id="GO:0016788">
    <property type="term" value="F:hydrolase activity, acting on ester bonds"/>
    <property type="evidence" value="ECO:0007669"/>
    <property type="project" value="InterPro"/>
</dbReference>
<evidence type="ECO:0000259" key="7">
    <source>
        <dbReference type="Pfam" id="PF01850"/>
    </source>
</evidence>
<name>A0A138AI28_9ACTN</name>
<evidence type="ECO:0000256" key="3">
    <source>
        <dbReference type="ARBA" id="ARBA00022723"/>
    </source>
</evidence>
<keyword evidence="11" id="KW-1185">Reference proteome</keyword>
<evidence type="ECO:0000313" key="11">
    <source>
        <dbReference type="Proteomes" id="UP000070409"/>
    </source>
</evidence>
<feature type="domain" description="PIN" evidence="7">
    <location>
        <begin position="2"/>
        <end position="133"/>
    </location>
</feature>
<dbReference type="GO" id="GO:0004540">
    <property type="term" value="F:RNA nuclease activity"/>
    <property type="evidence" value="ECO:0007669"/>
    <property type="project" value="InterPro"/>
</dbReference>
<keyword evidence="5 6" id="KW-0460">Magnesium</keyword>
<dbReference type="Proteomes" id="UP000070409">
    <property type="component" value="Unassembled WGS sequence"/>
</dbReference>
<feature type="binding site" evidence="6">
    <location>
        <position position="5"/>
    </location>
    <ligand>
        <name>Mg(2+)</name>
        <dbReference type="ChEBI" id="CHEBI:18420"/>
    </ligand>
</feature>
<feature type="binding site" evidence="6">
    <location>
        <position position="108"/>
    </location>
    <ligand>
        <name>Mg(2+)</name>
        <dbReference type="ChEBI" id="CHEBI:18420"/>
    </ligand>
</feature>
<accession>A0A138AI28</accession>
<protein>
    <recommendedName>
        <fullName evidence="6">Ribonuclease VapC</fullName>
        <shortName evidence="6">RNase VapC</shortName>
        <ecNumber evidence="6">3.1.-.-</ecNumber>
    </recommendedName>
    <alternativeName>
        <fullName evidence="6">Toxin VapC</fullName>
    </alternativeName>
</protein>
<dbReference type="EMBL" id="LSRF01000033">
    <property type="protein sequence ID" value="KXP10156.1"/>
    <property type="molecule type" value="Genomic_DNA"/>
</dbReference>
<dbReference type="HAMAP" id="MF_00265">
    <property type="entry name" value="VapC_Nob1"/>
    <property type="match status" value="1"/>
</dbReference>
<dbReference type="Proteomes" id="UP000070258">
    <property type="component" value="Unassembled WGS sequence"/>
</dbReference>
<evidence type="ECO:0000256" key="5">
    <source>
        <dbReference type="ARBA" id="ARBA00022842"/>
    </source>
</evidence>
<dbReference type="Gene3D" id="3.40.50.1010">
    <property type="entry name" value="5'-nuclease"/>
    <property type="match status" value="1"/>
</dbReference>
<comment type="cofactor">
    <cofactor evidence="6">
        <name>Mg(2+)</name>
        <dbReference type="ChEBI" id="CHEBI:18420"/>
    </cofactor>
</comment>
<evidence type="ECO:0000256" key="6">
    <source>
        <dbReference type="HAMAP-Rule" id="MF_00265"/>
    </source>
</evidence>
<dbReference type="OrthoDB" id="556169at2"/>
<comment type="caution">
    <text evidence="9">The sequence shown here is derived from an EMBL/GenBank/DDBJ whole genome shotgun (WGS) entry which is preliminary data.</text>
</comment>
<gene>
    <name evidence="6" type="primary">vapC</name>
    <name evidence="9" type="ORF">AXK60_06640</name>
    <name evidence="8" type="ORF">AXK61_02745</name>
</gene>
<keyword evidence="1 6" id="KW-1277">Toxin-antitoxin system</keyword>
<dbReference type="InterPro" id="IPR029060">
    <property type="entry name" value="PIN-like_dom_sf"/>
</dbReference>
<evidence type="ECO:0000256" key="1">
    <source>
        <dbReference type="ARBA" id="ARBA00022649"/>
    </source>
</evidence>
<reference evidence="10" key="3">
    <citation type="submission" date="2016-02" db="EMBL/GenBank/DDBJ databases">
        <authorList>
            <person name="Wen L."/>
            <person name="He K."/>
            <person name="Yang H."/>
        </authorList>
    </citation>
    <scope>NUCLEOTIDE SEQUENCE [LARGE SCALE GENOMIC DNA]</scope>
    <source>
        <strain evidence="10">JCM 15929</strain>
    </source>
</reference>
<evidence type="ECO:0000313" key="10">
    <source>
        <dbReference type="Proteomes" id="UP000070258"/>
    </source>
</evidence>
<keyword evidence="4 6" id="KW-0378">Hydrolase</keyword>
<dbReference type="InterPro" id="IPR022907">
    <property type="entry name" value="VapC_family"/>
</dbReference>
<dbReference type="NCBIfam" id="TIGR00028">
    <property type="entry name" value="Mtu_PIN_fam"/>
    <property type="match status" value="1"/>
</dbReference>
<dbReference type="Pfam" id="PF01850">
    <property type="entry name" value="PIN"/>
    <property type="match status" value="1"/>
</dbReference>
<evidence type="ECO:0000256" key="2">
    <source>
        <dbReference type="ARBA" id="ARBA00022722"/>
    </source>
</evidence>
<dbReference type="GO" id="GO:0090729">
    <property type="term" value="F:toxin activity"/>
    <property type="evidence" value="ECO:0007669"/>
    <property type="project" value="UniProtKB-KW"/>
</dbReference>
<dbReference type="InterPro" id="IPR006226">
    <property type="entry name" value="Mtu_PIN"/>
</dbReference>
<keyword evidence="3 6" id="KW-0479">Metal-binding</keyword>
<reference evidence="8 11" key="1">
    <citation type="submission" date="2016-02" db="EMBL/GenBank/DDBJ databases">
        <authorList>
            <person name="Teng J.L."/>
            <person name="Tang Y."/>
            <person name="Huang Y."/>
            <person name="Guo F."/>
            <person name="Wei W."/>
            <person name="Chen J.H."/>
            <person name="Wong S.Y."/>
            <person name="Lau S.K."/>
            <person name="Woo P.C."/>
        </authorList>
    </citation>
    <scope>NUCLEOTIDE SEQUENCE [LARGE SCALE GENOMIC DNA]</scope>
    <source>
        <strain evidence="8 11">JCM 13375</strain>
    </source>
</reference>
<organism evidence="9 10">
    <name type="scientific">Tsukamurella pseudospumae</name>
    <dbReference type="NCBI Taxonomy" id="239498"/>
    <lineage>
        <taxon>Bacteria</taxon>
        <taxon>Bacillati</taxon>
        <taxon>Actinomycetota</taxon>
        <taxon>Actinomycetes</taxon>
        <taxon>Mycobacteriales</taxon>
        <taxon>Tsukamurellaceae</taxon>
        <taxon>Tsukamurella</taxon>
    </lineage>
</organism>
<comment type="similarity">
    <text evidence="6">Belongs to the PINc/VapC protein family.</text>
</comment>
<dbReference type="GO" id="GO:0045926">
    <property type="term" value="P:negative regulation of growth"/>
    <property type="evidence" value="ECO:0007669"/>
    <property type="project" value="UniProtKB-ARBA"/>
</dbReference>
<reference evidence="9" key="2">
    <citation type="submission" date="2016-02" db="EMBL/GenBank/DDBJ databases">
        <authorList>
            <person name="Teng J.L."/>
            <person name="Yang Y."/>
            <person name="Huang Y."/>
            <person name="Guo F."/>
            <person name="Wei W."/>
            <person name="Chen J.H."/>
            <person name="Wong S.Y."/>
            <person name="Lau S.K."/>
            <person name="Woo P.C."/>
        </authorList>
    </citation>
    <scope>NUCLEOTIDE SEQUENCE</scope>
    <source>
        <strain evidence="9">JCM 15929</strain>
    </source>
</reference>
<keyword evidence="2 6" id="KW-0540">Nuclease</keyword>
<evidence type="ECO:0000313" key="8">
    <source>
        <dbReference type="EMBL" id="KXO98527.1"/>
    </source>
</evidence>
<dbReference type="GO" id="GO:0000287">
    <property type="term" value="F:magnesium ion binding"/>
    <property type="evidence" value="ECO:0007669"/>
    <property type="project" value="UniProtKB-UniRule"/>
</dbReference>
<dbReference type="AlphaFoldDB" id="A0A138AI28"/>
<evidence type="ECO:0000256" key="4">
    <source>
        <dbReference type="ARBA" id="ARBA00022801"/>
    </source>
</evidence>
<proteinExistence type="inferred from homology"/>
<dbReference type="EMBL" id="LSRE01000012">
    <property type="protein sequence ID" value="KXO98527.1"/>
    <property type="molecule type" value="Genomic_DNA"/>
</dbReference>
<keyword evidence="6" id="KW-0800">Toxin</keyword>
<dbReference type="STRING" id="239498.AXK60_06640"/>
<dbReference type="EC" id="3.1.-.-" evidence="6"/>
<dbReference type="SUPFAM" id="SSF88723">
    <property type="entry name" value="PIN domain-like"/>
    <property type="match status" value="1"/>
</dbReference>
<comment type="function">
    <text evidence="6">Toxic component of a toxin-antitoxin (TA) system. An RNase.</text>
</comment>